<dbReference type="Pfam" id="PF13469">
    <property type="entry name" value="Sulfotransfer_3"/>
    <property type="match status" value="1"/>
</dbReference>
<dbReference type="SUPFAM" id="SSF52540">
    <property type="entry name" value="P-loop containing nucleoside triphosphate hydrolases"/>
    <property type="match status" value="1"/>
</dbReference>
<dbReference type="Gene3D" id="3.40.50.300">
    <property type="entry name" value="P-loop containing nucleotide triphosphate hydrolases"/>
    <property type="match status" value="1"/>
</dbReference>
<dbReference type="InterPro" id="IPR026634">
    <property type="entry name" value="TPST-like"/>
</dbReference>
<keyword evidence="1" id="KW-0808">Transferase</keyword>
<gene>
    <name evidence="2" type="ORF">J5474_16185</name>
</gene>
<evidence type="ECO:0000256" key="1">
    <source>
        <dbReference type="ARBA" id="ARBA00022679"/>
    </source>
</evidence>
<evidence type="ECO:0000313" key="3">
    <source>
        <dbReference type="Proteomes" id="UP000675940"/>
    </source>
</evidence>
<dbReference type="EMBL" id="JAGISH010000009">
    <property type="protein sequence ID" value="MBP0484021.1"/>
    <property type="molecule type" value="Genomic_DNA"/>
</dbReference>
<dbReference type="SUPFAM" id="SSF48452">
    <property type="entry name" value="TPR-like"/>
    <property type="match status" value="1"/>
</dbReference>
<dbReference type="PANTHER" id="PTHR12788">
    <property type="entry name" value="PROTEIN-TYROSINE SULFOTRANSFERASE 2"/>
    <property type="match status" value="1"/>
</dbReference>
<dbReference type="InterPro" id="IPR027417">
    <property type="entry name" value="P-loop_NTPase"/>
</dbReference>
<dbReference type="InterPro" id="IPR019734">
    <property type="entry name" value="TPR_rpt"/>
</dbReference>
<organism evidence="2 3">
    <name type="scientific">Sagittula salina</name>
    <dbReference type="NCBI Taxonomy" id="2820268"/>
    <lineage>
        <taxon>Bacteria</taxon>
        <taxon>Pseudomonadati</taxon>
        <taxon>Pseudomonadota</taxon>
        <taxon>Alphaproteobacteria</taxon>
        <taxon>Rhodobacterales</taxon>
        <taxon>Roseobacteraceae</taxon>
        <taxon>Sagittula</taxon>
    </lineage>
</organism>
<dbReference type="AlphaFoldDB" id="A0A940MSI9"/>
<keyword evidence="3" id="KW-1185">Reference proteome</keyword>
<dbReference type="Gene3D" id="1.25.40.10">
    <property type="entry name" value="Tetratricopeptide repeat domain"/>
    <property type="match status" value="2"/>
</dbReference>
<evidence type="ECO:0000313" key="2">
    <source>
        <dbReference type="EMBL" id="MBP0484021.1"/>
    </source>
</evidence>
<accession>A0A940MSI9</accession>
<sequence length="513" mass="56210">MTQAWVLDPPQGIIDGLVRLHEAGENAVVAEEARKLLEAFPASYTLWQILGGVLLELGQYGPAELALGQAVTLRPDIAEAQANHSTALRALERIDEAETRAREALRLDAGSVRAMMELSAVLIHRGAMMEVVKICDQVLRLDRTAWAAMNTRGVALQAMGRLPDARRAFEAAIREVPTFAEAHRNLSALKPWTAPDAHLAQMLAIHDDAATEDPDRMRLSVALFRAYDKMNQPEVAWPYLAEANALRKAAQGYEFAADAELFAHIRAVFGDLEPLAAEAAPVVPIFILGMPRSGTTLSEQIMSSHGSVTGAGELGVVNALAQHFLSGAVRADAAGLTAFRAAYFEAVAPLAQGRAFVTDKMPHNFRYAGLIAAAFPEAKIVHVTRDARAVCWSNLAHYFVAEGLGYANDAADVVGFHGLYREMMDFWEKRWPGRIRVLDYEALVENPEAETRALISDLGLPWDEACLRPEDNRRAVQTASTAQVRRRVYKGSSAAWKRYEPWVGTAFSHLPEG</sequence>
<proteinExistence type="predicted"/>
<dbReference type="PANTHER" id="PTHR12788:SF10">
    <property type="entry name" value="PROTEIN-TYROSINE SULFOTRANSFERASE"/>
    <property type="match status" value="1"/>
</dbReference>
<dbReference type="SMART" id="SM00028">
    <property type="entry name" value="TPR"/>
    <property type="match status" value="3"/>
</dbReference>
<reference evidence="2" key="1">
    <citation type="submission" date="2021-03" db="EMBL/GenBank/DDBJ databases">
        <title>Sagittula salina sp. nov. strain M10.9X isolated from the marine waste.</title>
        <authorList>
            <person name="Satari L."/>
            <person name="Molina-Menor E."/>
            <person name="Vidal-Verdu A."/>
            <person name="Pascual J."/>
            <person name="Pereto J."/>
            <person name="Porcar M."/>
        </authorList>
    </citation>
    <scope>NUCLEOTIDE SEQUENCE</scope>
    <source>
        <strain evidence="2">M10.9X</strain>
    </source>
</reference>
<comment type="caution">
    <text evidence="2">The sequence shown here is derived from an EMBL/GenBank/DDBJ whole genome shotgun (WGS) entry which is preliminary data.</text>
</comment>
<dbReference type="GO" id="GO:0008476">
    <property type="term" value="F:protein-tyrosine sulfotransferase activity"/>
    <property type="evidence" value="ECO:0007669"/>
    <property type="project" value="InterPro"/>
</dbReference>
<protein>
    <submittedName>
        <fullName evidence="2">Sulfotransferase</fullName>
    </submittedName>
</protein>
<dbReference type="RefSeq" id="WP_209361967.1">
    <property type="nucleotide sequence ID" value="NZ_JAGISH010000009.1"/>
</dbReference>
<dbReference type="Proteomes" id="UP000675940">
    <property type="component" value="Unassembled WGS sequence"/>
</dbReference>
<name>A0A940MSI9_9RHOB</name>
<dbReference type="InterPro" id="IPR011990">
    <property type="entry name" value="TPR-like_helical_dom_sf"/>
</dbReference>